<dbReference type="Pfam" id="PF19274">
    <property type="entry name" value="PI4K_N"/>
    <property type="match status" value="1"/>
</dbReference>
<evidence type="ECO:0000256" key="7">
    <source>
        <dbReference type="ARBA" id="ARBA00022840"/>
    </source>
</evidence>
<dbReference type="Gene3D" id="1.25.40.70">
    <property type="entry name" value="Phosphatidylinositol 3-kinase, accessory domain (PIK)"/>
    <property type="match status" value="1"/>
</dbReference>
<dbReference type="SMART" id="SM00145">
    <property type="entry name" value="PI3Ka"/>
    <property type="match status" value="1"/>
</dbReference>
<keyword evidence="6" id="KW-0418">Kinase</keyword>
<protein>
    <recommendedName>
        <fullName evidence="3">1-phosphatidylinositol 4-kinase</fullName>
        <ecNumber evidence="3">2.7.1.67</ecNumber>
    </recommendedName>
</protein>
<evidence type="ECO:0000313" key="10">
    <source>
        <dbReference type="EMBL" id="VEU20058.1"/>
    </source>
</evidence>
<dbReference type="OrthoDB" id="10264149at2759"/>
<feature type="domain" description="PI3K/PI4K catalytic" evidence="8">
    <location>
        <begin position="1589"/>
        <end position="1851"/>
    </location>
</feature>
<dbReference type="Proteomes" id="UP000290900">
    <property type="component" value="Unassembled WGS sequence"/>
</dbReference>
<reference evidence="10 11" key="1">
    <citation type="submission" date="2018-12" db="EMBL/GenBank/DDBJ databases">
        <authorList>
            <person name="Tiukova I."/>
            <person name="Dainat J."/>
        </authorList>
    </citation>
    <scope>NUCLEOTIDE SEQUENCE [LARGE SCALE GENOMIC DNA]</scope>
</reference>
<keyword evidence="7" id="KW-0067">ATP-binding</keyword>
<dbReference type="InterPro" id="IPR036940">
    <property type="entry name" value="PI3/4_kinase_cat_sf"/>
</dbReference>
<dbReference type="InterPro" id="IPR018936">
    <property type="entry name" value="PI3/4_kinase_CS"/>
</dbReference>
<evidence type="ECO:0000259" key="8">
    <source>
        <dbReference type="PROSITE" id="PS50290"/>
    </source>
</evidence>
<accession>A0A448YGP4</accession>
<dbReference type="PANTHER" id="PTHR10048">
    <property type="entry name" value="PHOSPHATIDYLINOSITOL KINASE"/>
    <property type="match status" value="1"/>
</dbReference>
<dbReference type="FunFam" id="3.30.1010.10:FF:000014">
    <property type="entry name" value="Phosphatidylinositol 4-kinase STT4"/>
    <property type="match status" value="1"/>
</dbReference>
<dbReference type="SUPFAM" id="SSF56112">
    <property type="entry name" value="Protein kinase-like (PK-like)"/>
    <property type="match status" value="1"/>
</dbReference>
<evidence type="ECO:0000259" key="9">
    <source>
        <dbReference type="PROSITE" id="PS51545"/>
    </source>
</evidence>
<dbReference type="Gene3D" id="1.10.1070.11">
    <property type="entry name" value="Phosphatidylinositol 3-/4-kinase, catalytic domain"/>
    <property type="match status" value="1"/>
</dbReference>
<dbReference type="GO" id="GO:0005737">
    <property type="term" value="C:cytoplasm"/>
    <property type="evidence" value="ECO:0007669"/>
    <property type="project" value="TreeGrafter"/>
</dbReference>
<dbReference type="FunFam" id="1.10.1070.11:FF:000022">
    <property type="entry name" value="Phosphatidylinositol 4-kinase stt4"/>
    <property type="match status" value="1"/>
</dbReference>
<dbReference type="FunFam" id="1.25.40.70:FF:000011">
    <property type="entry name" value="Phosphatidylinositol 4-kinase alpha"/>
    <property type="match status" value="1"/>
</dbReference>
<dbReference type="Pfam" id="PF00613">
    <property type="entry name" value="PI3Ka"/>
    <property type="match status" value="1"/>
</dbReference>
<organism evidence="10 11">
    <name type="scientific">Brettanomyces naardenensis</name>
    <name type="common">Yeast</name>
    <dbReference type="NCBI Taxonomy" id="13370"/>
    <lineage>
        <taxon>Eukaryota</taxon>
        <taxon>Fungi</taxon>
        <taxon>Dikarya</taxon>
        <taxon>Ascomycota</taxon>
        <taxon>Saccharomycotina</taxon>
        <taxon>Pichiomycetes</taxon>
        <taxon>Pichiales</taxon>
        <taxon>Pichiaceae</taxon>
        <taxon>Brettanomyces</taxon>
    </lineage>
</organism>
<evidence type="ECO:0000256" key="4">
    <source>
        <dbReference type="ARBA" id="ARBA00022679"/>
    </source>
</evidence>
<dbReference type="InterPro" id="IPR042236">
    <property type="entry name" value="PI3K_accessory_sf"/>
</dbReference>
<dbReference type="GO" id="GO:0005886">
    <property type="term" value="C:plasma membrane"/>
    <property type="evidence" value="ECO:0007669"/>
    <property type="project" value="TreeGrafter"/>
</dbReference>
<dbReference type="FunCoup" id="A0A448YGP4">
    <property type="interactions" value="848"/>
</dbReference>
<dbReference type="Pfam" id="PF00454">
    <property type="entry name" value="PI3_PI4_kinase"/>
    <property type="match status" value="1"/>
</dbReference>
<evidence type="ECO:0000256" key="6">
    <source>
        <dbReference type="ARBA" id="ARBA00022777"/>
    </source>
</evidence>
<dbReference type="PROSITE" id="PS50290">
    <property type="entry name" value="PI3_4_KINASE_3"/>
    <property type="match status" value="1"/>
</dbReference>
<feature type="domain" description="PIK helical" evidence="9">
    <location>
        <begin position="1316"/>
        <end position="1488"/>
    </location>
</feature>
<dbReference type="PROSITE" id="PS51545">
    <property type="entry name" value="PIK_HELICAL"/>
    <property type="match status" value="1"/>
</dbReference>
<evidence type="ECO:0000313" key="11">
    <source>
        <dbReference type="Proteomes" id="UP000290900"/>
    </source>
</evidence>
<dbReference type="InterPro" id="IPR045495">
    <property type="entry name" value="PI4K_N"/>
</dbReference>
<dbReference type="InterPro" id="IPR016024">
    <property type="entry name" value="ARM-type_fold"/>
</dbReference>
<sequence>MDYNGIARDSIRAAALKRLANISVQSKTSGNSLQDDVTPTFSRLLKDTRKTSDLSGSPISQRELDTLFALCRSVEFITNKTQAEILLARLQNYLKESKDQQFSSKRTIRNTFPNPWTALTFELTSAIAHLGIGFPSLKSQASDALYSFVSSFKQKDVLNLYSAFSLVGFLQGLKEEISVFTPELISSLSTVFDKGFHDKIETIVDNVSSTDEVELIRGFADSGFEFSSLLFIYLCGELCTEFFKKVVHVKKQDSLTNHMLQSDSIAYNISDDQKELVKQAVDAYSKNYEYINESPDKVISSTPSRRSLANTIRAKALDITLFGYVASVVEFDYVRSYVAQYLDSMSKLADSNMDYLVEMVNSDLLMSTFAASALLSESDRTMGLLLTKYFPLILSYPIVNLETAQSLTKSVTFSLKSLSEDEIVSSIYSLTNLLSDPDIVPVATAASEGAASVETTSLDPLFSTNYTPLEAQEVVCRNVVSAVLEITRAFDDESINILVITLLSQKIRKKPDEFNCILLEGLVDFIDIMEKHEFMIMLRYFYDAAGASFDEPRIASMTMDVWIKFSERLALRPESELYKDYLQGLLSSIISKGDLDDLEHHRSNTDVAASALQIENFLKPLAHLLPDLNDDPMNFSDKTTVSLFKEAWFNLCVHGFAYNSDIYRRDYVALRRIAHSTPPLASESSWNRSETSIELNTVLRRSTSKRTEKLHKDTLSAIITPKAIDAKVFETQISRPGLMFLSANLLVEMLRVDCGNCSTSLEYLSDPSVSIAKLDTFVGAIAYYCCSQYINRLRAGGSPQFTVPKVSAQLEQIFICCCHRDESLQSVAFQCADRIVTLIPSSLCHERSAFSMLDILTLLYDSIVDADTHEYEPSVEYKSEVMQINLSLSDSYKWRQKALEEFTRFARKWTTLVLGKCKQDMKSILYTYVSRADSLHRTVNFGVTFALEMAGKALSVDREYYQLDAVNGTSVNTTTAGFLSQFPWRGNLENDTRLKIFEYKIPNAGSLLDHARTQVTAFKEAVAKGEKISHTAFVTLMEEVASVVLLSPKLCGEFVRWSCEIPFLALSADNVEFSVRIWLGIMKEKPEAASELLSEILLRFEWTVKLGIGLYSKRYDLPDSKFLPMEYLPTNKQVFEHSAKVADANIKPHLVLIRLLSSHFEASKFQSDHTLKMFTRMVDVALKGLLSASIHPFSRLARFELISFAVDVLKTHISLRSRDTSSFISSVLDASLAWFVYRGRPPFGSNKIRINAEYSVLKNVAQYFASVTFATKIHEQKRSILLMFLDHEISFLASWLNPLNAKDTLGTYCWFKFDEKVLTDAFFIDGRLAINLFRRYDKDGALKRRLTTLISQHPFKVVNDQSAISFLTSGSHRTSRSPAIVVWDSTSPLDSITHFMPPFNKDPLVLQYAMRSIESFDAHQTFFYVPQIVQTLRYDALGYIRRYILETANVSQLFAHQIIWNMSANSYRDEDMKIPDPIKTLLDDIRKSMIKEFSDTDRDYYEKEFSFFNDVTSISGKLKPYIKKSKAEKKAKIDAEMAKIKLQEGVYLPSNPDGIVVGIDRKSGKPLQSHAKAPFMATFKIKRKVERIGDEETEDSASSEEMPDYEIISMSAIFKVGDDCRQDVLVLQLMAIFRTVWMASGLDVYLYPNRVTAASPGCGIIDVLPNSISRDMLGREAVNGLYEYFITQFGPQTSSGFQRARNNFVKSMASYSIITYLLAIKDRHNGNIMYDNQGHILHVDFGFCFDIAPGGVTFEQSPFKLTREMVQVMGGSSDTQAFRWFEELCVKGFLVCRQYMDAIVAAVEPMLDSGLPCFKAGTIKRLEARFVPNKSAKDAAGYMRGLIRKSYESLATKGYDEFQKITNGIPY</sequence>
<keyword evidence="5" id="KW-0547">Nucleotide-binding</keyword>
<gene>
    <name evidence="10" type="ORF">BRENAR_LOCUS793</name>
</gene>
<dbReference type="PROSITE" id="PS00916">
    <property type="entry name" value="PI3_4_KINASE_2"/>
    <property type="match status" value="1"/>
</dbReference>
<evidence type="ECO:0000256" key="1">
    <source>
        <dbReference type="ARBA" id="ARBA00001686"/>
    </source>
</evidence>
<dbReference type="Gene3D" id="3.30.1010.10">
    <property type="entry name" value="Phosphatidylinositol 3-kinase Catalytic Subunit, Chain A, domain 4"/>
    <property type="match status" value="1"/>
</dbReference>
<comment type="similarity">
    <text evidence="2">Belongs to the PI3/PI4-kinase family. Type III PI4K subfamily.</text>
</comment>
<dbReference type="GO" id="GO:0005524">
    <property type="term" value="F:ATP binding"/>
    <property type="evidence" value="ECO:0007669"/>
    <property type="project" value="UniProtKB-KW"/>
</dbReference>
<proteinExistence type="inferred from homology"/>
<dbReference type="SUPFAM" id="SSF48371">
    <property type="entry name" value="ARM repeat"/>
    <property type="match status" value="1"/>
</dbReference>
<comment type="catalytic activity">
    <reaction evidence="1">
        <text>a 1,2-diacyl-sn-glycero-3-phospho-(1D-myo-inositol) + ATP = a 1,2-diacyl-sn-glycero-3-phospho-(1D-myo-inositol 4-phosphate) + ADP + H(+)</text>
        <dbReference type="Rhea" id="RHEA:19877"/>
        <dbReference type="ChEBI" id="CHEBI:15378"/>
        <dbReference type="ChEBI" id="CHEBI:30616"/>
        <dbReference type="ChEBI" id="CHEBI:57880"/>
        <dbReference type="ChEBI" id="CHEBI:58178"/>
        <dbReference type="ChEBI" id="CHEBI:456216"/>
        <dbReference type="EC" id="2.7.1.67"/>
    </reaction>
</comment>
<dbReference type="InterPro" id="IPR015433">
    <property type="entry name" value="PI3/4_kinase"/>
</dbReference>
<dbReference type="CDD" id="cd05167">
    <property type="entry name" value="PI4Kc_III_alpha"/>
    <property type="match status" value="1"/>
</dbReference>
<evidence type="ECO:0000256" key="3">
    <source>
        <dbReference type="ARBA" id="ARBA00012169"/>
    </source>
</evidence>
<dbReference type="STRING" id="13370.A0A448YGP4"/>
<dbReference type="InterPro" id="IPR000403">
    <property type="entry name" value="PI3/4_kinase_cat_dom"/>
</dbReference>
<dbReference type="GO" id="GO:0048015">
    <property type="term" value="P:phosphatidylinositol-mediated signaling"/>
    <property type="evidence" value="ECO:0007669"/>
    <property type="project" value="TreeGrafter"/>
</dbReference>
<keyword evidence="11" id="KW-1185">Reference proteome</keyword>
<evidence type="ECO:0000256" key="5">
    <source>
        <dbReference type="ARBA" id="ARBA00022741"/>
    </source>
</evidence>
<name>A0A448YGP4_BRENA</name>
<dbReference type="SMART" id="SM00146">
    <property type="entry name" value="PI3Kc"/>
    <property type="match status" value="1"/>
</dbReference>
<dbReference type="GO" id="GO:0004430">
    <property type="term" value="F:1-phosphatidylinositol 4-kinase activity"/>
    <property type="evidence" value="ECO:0007669"/>
    <property type="project" value="UniProtKB-EC"/>
</dbReference>
<dbReference type="InterPro" id="IPR011009">
    <property type="entry name" value="Kinase-like_dom_sf"/>
</dbReference>
<keyword evidence="4" id="KW-0808">Transferase</keyword>
<evidence type="ECO:0000256" key="2">
    <source>
        <dbReference type="ARBA" id="ARBA00006209"/>
    </source>
</evidence>
<dbReference type="InterPro" id="IPR001263">
    <property type="entry name" value="PI3K_accessory_dom"/>
</dbReference>
<dbReference type="PROSITE" id="PS00915">
    <property type="entry name" value="PI3_4_KINASE_1"/>
    <property type="match status" value="1"/>
</dbReference>
<dbReference type="GO" id="GO:0046854">
    <property type="term" value="P:phosphatidylinositol phosphate biosynthetic process"/>
    <property type="evidence" value="ECO:0007669"/>
    <property type="project" value="InterPro"/>
</dbReference>
<dbReference type="InParanoid" id="A0A448YGP4"/>
<dbReference type="EC" id="2.7.1.67" evidence="3"/>
<dbReference type="EMBL" id="CAACVR010000001">
    <property type="protein sequence ID" value="VEU20058.1"/>
    <property type="molecule type" value="Genomic_DNA"/>
</dbReference>
<dbReference type="PANTHER" id="PTHR10048:SF15">
    <property type="entry name" value="PHOSPHATIDYLINOSITOL 4-KINASE ALPHA"/>
    <property type="match status" value="1"/>
</dbReference>